<evidence type="ECO:0000256" key="4">
    <source>
        <dbReference type="ARBA" id="ARBA00023163"/>
    </source>
</evidence>
<organism evidence="7 8">
    <name type="scientific">Handroanthus impetiginosus</name>
    <dbReference type="NCBI Taxonomy" id="429701"/>
    <lineage>
        <taxon>Eukaryota</taxon>
        <taxon>Viridiplantae</taxon>
        <taxon>Streptophyta</taxon>
        <taxon>Embryophyta</taxon>
        <taxon>Tracheophyta</taxon>
        <taxon>Spermatophyta</taxon>
        <taxon>Magnoliopsida</taxon>
        <taxon>eudicotyledons</taxon>
        <taxon>Gunneridae</taxon>
        <taxon>Pentapetalae</taxon>
        <taxon>asterids</taxon>
        <taxon>lamiids</taxon>
        <taxon>Lamiales</taxon>
        <taxon>Bignoniaceae</taxon>
        <taxon>Crescentiina</taxon>
        <taxon>Tabebuia alliance</taxon>
        <taxon>Handroanthus</taxon>
    </lineage>
</organism>
<dbReference type="EMBL" id="NKXS01003066">
    <property type="protein sequence ID" value="PIN10971.1"/>
    <property type="molecule type" value="Genomic_DNA"/>
</dbReference>
<protein>
    <submittedName>
        <fullName evidence="7">Chaperone HSP104</fullName>
    </submittedName>
</protein>
<dbReference type="InterPro" id="IPR051650">
    <property type="entry name" value="SL_signaling_regulator"/>
</dbReference>
<keyword evidence="8" id="KW-1185">Reference proteome</keyword>
<dbReference type="PROSITE" id="PS51903">
    <property type="entry name" value="CLP_R"/>
    <property type="match status" value="1"/>
</dbReference>
<feature type="domain" description="Clp R" evidence="6">
    <location>
        <begin position="8"/>
        <end position="173"/>
    </location>
</feature>
<accession>A0A2G9H0C8</accession>
<evidence type="ECO:0000313" key="8">
    <source>
        <dbReference type="Proteomes" id="UP000231279"/>
    </source>
</evidence>
<dbReference type="SUPFAM" id="SSF52540">
    <property type="entry name" value="P-loop containing nucleoside triphosphate hydrolases"/>
    <property type="match status" value="1"/>
</dbReference>
<dbReference type="Gene3D" id="1.10.1780.10">
    <property type="entry name" value="Clp, N-terminal domain"/>
    <property type="match status" value="1"/>
</dbReference>
<comment type="caution">
    <text evidence="7">The sequence shown here is derived from an EMBL/GenBank/DDBJ whole genome shotgun (WGS) entry which is preliminary data.</text>
</comment>
<dbReference type="InterPro" id="IPR027417">
    <property type="entry name" value="P-loop_NTPase"/>
</dbReference>
<dbReference type="InterPro" id="IPR058680">
    <property type="entry name" value="NBD_SMAX1-like"/>
</dbReference>
<dbReference type="InterPro" id="IPR036628">
    <property type="entry name" value="Clp_N_dom_sf"/>
</dbReference>
<keyword evidence="3" id="KW-0805">Transcription regulation</keyword>
<evidence type="ECO:0000256" key="5">
    <source>
        <dbReference type="PROSITE-ProRule" id="PRU01251"/>
    </source>
</evidence>
<reference evidence="8" key="1">
    <citation type="journal article" date="2018" name="Gigascience">
        <title>Genome assembly of the Pink Ipe (Handroanthus impetiginosus, Bignoniaceae), a highly valued, ecologically keystone Neotropical timber forest tree.</title>
        <authorList>
            <person name="Silva-Junior O.B."/>
            <person name="Grattapaglia D."/>
            <person name="Novaes E."/>
            <person name="Collevatti R.G."/>
        </authorList>
    </citation>
    <scope>NUCLEOTIDE SEQUENCE [LARGE SCALE GENOMIC DNA]</scope>
    <source>
        <strain evidence="8">cv. UFG-1</strain>
    </source>
</reference>
<comment type="similarity">
    <text evidence="1">Belongs to the ClpA/ClpB family.</text>
</comment>
<name>A0A2G9H0C8_9LAMI</name>
<dbReference type="Pfam" id="PF02861">
    <property type="entry name" value="Clp_N"/>
    <property type="match status" value="1"/>
</dbReference>
<dbReference type="STRING" id="429701.A0A2G9H0C8"/>
<dbReference type="Gene3D" id="3.40.50.300">
    <property type="entry name" value="P-loop containing nucleotide triphosphate hydrolases"/>
    <property type="match status" value="1"/>
</dbReference>
<keyword evidence="2 5" id="KW-0677">Repeat</keyword>
<evidence type="ECO:0000259" key="6">
    <source>
        <dbReference type="PROSITE" id="PS51903"/>
    </source>
</evidence>
<dbReference type="Pfam" id="PF23569">
    <property type="entry name" value="NBD_SMAX1"/>
    <property type="match status" value="1"/>
</dbReference>
<dbReference type="SUPFAM" id="SSF81923">
    <property type="entry name" value="Double Clp-N motif"/>
    <property type="match status" value="1"/>
</dbReference>
<dbReference type="InterPro" id="IPR004176">
    <property type="entry name" value="Clp_R_N"/>
</dbReference>
<dbReference type="OrthoDB" id="1872342at2759"/>
<dbReference type="AlphaFoldDB" id="A0A2G9H0C8"/>
<dbReference type="PANTHER" id="PTHR43572">
    <property type="entry name" value="CHAPERONE PROTEIN CLPD, CHLOROPLASTIC"/>
    <property type="match status" value="1"/>
</dbReference>
<evidence type="ECO:0000313" key="7">
    <source>
        <dbReference type="EMBL" id="PIN10971.1"/>
    </source>
</evidence>
<gene>
    <name evidence="7" type="ORF">CDL12_16434</name>
</gene>
<sequence length="936" mass="105360">MRTGACASQQTLSPEAASVLKHSLSLARRRGHAQLTPLHVAATLLTSKSSLFRRACLKSQPNHLSHPLQSRALELCFNVALNRLPATPGGGLLHAPPSLSNALIAALKRAQAHQRRGCIEQQQQQQQPLIAVKVELEQLILSILDDPSVSRVMREAGFSSTSVKNNLEADSSSVSSVFQCYNPSGGIYSTPNSPPTYQTQRDYQAIKEDIKIVLEVLVGKKRRNTVIVGDYLFMAEGIVAELIEKVERGDVPEELKSAKLLKFKFSQVPLKFMTREEVDMNVADLKRKVESFASVAKVIIYIGDLKWAVDGDGVYSPVDHLISEIGKLISWYNSLNYMRVWLIASADYQTYMRCQMKQPPLDVQWGLQAVSVPSGGLGLSLNGATSVSDSRFTFPQNPSQVTDKKLFCLKEDHDVLTCCPECLSNYEKEAAFNSIIKNKENGSAQLPFWLKPHGNHTLDTEDLVQLRRKYNKLCQSLHQGSQIGRNYYYTLSYPNCPNKNNIVSDCETISFACPNQTAPRFRRQQSCHIEFSFNNGSSKNQSLEPNLDSLKSMDSKEVKITLALGNSMYEKVGIDSDILQENVPWQSETIPLILEALMDGDGLNKDKFLLIQGNDVVGKRRLAVGLAKAMFGSSELLFCMNMKNNAKAMFENREMLEKALRNHEKLVVLVEDIDYADLEFVKFLEGREMETMRDSGHVIFILTMEGDTTIYNNTKGEHVDSVIQMKLLVQESKLSSDILHLDRKRKVDWDLPIRRSKNLRNDEMDEVSSNILDLNIKASEDEDETKELKPGEFRTISSDLSRETTTEQHSSLRFLKKIKNCFVLNKNSDKDHKAREMFLSKFKRSFEEASGCRNISSFNVEDKVLEEVLRGSGSYLNNLFDQWLKDIFETSLHTVVDNGDREKISIRLCLGGKGETVKDGFMGTCLPKRILVSFLG</sequence>
<evidence type="ECO:0000256" key="1">
    <source>
        <dbReference type="ARBA" id="ARBA00008675"/>
    </source>
</evidence>
<dbReference type="PANTHER" id="PTHR43572:SF3">
    <property type="entry name" value="PROTEIN SMAX1-LIKE 5"/>
    <property type="match status" value="1"/>
</dbReference>
<evidence type="ECO:0000256" key="3">
    <source>
        <dbReference type="ARBA" id="ARBA00023015"/>
    </source>
</evidence>
<dbReference type="Proteomes" id="UP000231279">
    <property type="component" value="Unassembled WGS sequence"/>
</dbReference>
<evidence type="ECO:0000256" key="2">
    <source>
        <dbReference type="ARBA" id="ARBA00022737"/>
    </source>
</evidence>
<proteinExistence type="inferred from homology"/>
<keyword evidence="4" id="KW-0804">Transcription</keyword>
<dbReference type="FunFam" id="1.10.1780.10:FF:000005">
    <property type="entry name" value="protein SUPPRESSOR OF MAX2 1"/>
    <property type="match status" value="1"/>
</dbReference>